<proteinExistence type="predicted"/>
<dbReference type="EMBL" id="JYDQ01000006">
    <property type="protein sequence ID" value="KRY23008.1"/>
    <property type="molecule type" value="Genomic_DNA"/>
</dbReference>
<accession>A0A0V1ADT7</accession>
<gene>
    <name evidence="1" type="ORF">T12_5399</name>
</gene>
<sequence>MSGIETLQTENWFSDSRRLLQTDQPFRTCLEVQNFRFHASMVQYSARITQNLSIGGCMNRNGKYRRKFDICSSAETHIPQMLRADSKMRYKRPV</sequence>
<keyword evidence="2" id="KW-1185">Reference proteome</keyword>
<dbReference type="OrthoDB" id="10522257at2759"/>
<protein>
    <submittedName>
        <fullName evidence="1">Uncharacterized protein</fullName>
    </submittedName>
</protein>
<organism evidence="1 2">
    <name type="scientific">Trichinella patagoniensis</name>
    <dbReference type="NCBI Taxonomy" id="990121"/>
    <lineage>
        <taxon>Eukaryota</taxon>
        <taxon>Metazoa</taxon>
        <taxon>Ecdysozoa</taxon>
        <taxon>Nematoda</taxon>
        <taxon>Enoplea</taxon>
        <taxon>Dorylaimia</taxon>
        <taxon>Trichinellida</taxon>
        <taxon>Trichinellidae</taxon>
        <taxon>Trichinella</taxon>
    </lineage>
</organism>
<reference evidence="1 2" key="1">
    <citation type="submission" date="2015-01" db="EMBL/GenBank/DDBJ databases">
        <title>Evolution of Trichinella species and genotypes.</title>
        <authorList>
            <person name="Korhonen P.K."/>
            <person name="Edoardo P."/>
            <person name="Giuseppe L.R."/>
            <person name="Gasser R.B."/>
        </authorList>
    </citation>
    <scope>NUCLEOTIDE SEQUENCE [LARGE SCALE GENOMIC DNA]</scope>
    <source>
        <strain evidence="1">ISS2496</strain>
    </source>
</reference>
<dbReference type="Proteomes" id="UP000054783">
    <property type="component" value="Unassembled WGS sequence"/>
</dbReference>
<name>A0A0V1ADT7_9BILA</name>
<evidence type="ECO:0000313" key="1">
    <source>
        <dbReference type="EMBL" id="KRY23008.1"/>
    </source>
</evidence>
<evidence type="ECO:0000313" key="2">
    <source>
        <dbReference type="Proteomes" id="UP000054783"/>
    </source>
</evidence>
<comment type="caution">
    <text evidence="1">The sequence shown here is derived from an EMBL/GenBank/DDBJ whole genome shotgun (WGS) entry which is preliminary data.</text>
</comment>
<dbReference type="AlphaFoldDB" id="A0A0V1ADT7"/>